<dbReference type="AlphaFoldDB" id="X1LGQ7"/>
<sequence>MPSKGSDRLLGRKAYLPYAHTQNTETSNATPRNDKESESRGCAV</sequence>
<evidence type="ECO:0000313" key="2">
    <source>
        <dbReference type="EMBL" id="GAI05001.1"/>
    </source>
</evidence>
<gene>
    <name evidence="2" type="ORF">S06H3_10101</name>
</gene>
<name>X1LGQ7_9ZZZZ</name>
<dbReference type="EMBL" id="BARV01004609">
    <property type="protein sequence ID" value="GAI05001.1"/>
    <property type="molecule type" value="Genomic_DNA"/>
</dbReference>
<feature type="region of interest" description="Disordered" evidence="1">
    <location>
        <begin position="1"/>
        <end position="44"/>
    </location>
</feature>
<feature type="compositionally biased region" description="Basic and acidic residues" evidence="1">
    <location>
        <begin position="1"/>
        <end position="10"/>
    </location>
</feature>
<feature type="compositionally biased region" description="Basic and acidic residues" evidence="1">
    <location>
        <begin position="32"/>
        <end position="44"/>
    </location>
</feature>
<evidence type="ECO:0000256" key="1">
    <source>
        <dbReference type="SAM" id="MobiDB-lite"/>
    </source>
</evidence>
<reference evidence="2" key="1">
    <citation type="journal article" date="2014" name="Front. Microbiol.">
        <title>High frequency of phylogenetically diverse reductive dehalogenase-homologous genes in deep subseafloor sedimentary metagenomes.</title>
        <authorList>
            <person name="Kawai M."/>
            <person name="Futagami T."/>
            <person name="Toyoda A."/>
            <person name="Takaki Y."/>
            <person name="Nishi S."/>
            <person name="Hori S."/>
            <person name="Arai W."/>
            <person name="Tsubouchi T."/>
            <person name="Morono Y."/>
            <person name="Uchiyama I."/>
            <person name="Ito T."/>
            <person name="Fujiyama A."/>
            <person name="Inagaki F."/>
            <person name="Takami H."/>
        </authorList>
    </citation>
    <scope>NUCLEOTIDE SEQUENCE</scope>
    <source>
        <strain evidence="2">Expedition CK06-06</strain>
    </source>
</reference>
<feature type="compositionally biased region" description="Polar residues" evidence="1">
    <location>
        <begin position="20"/>
        <end position="31"/>
    </location>
</feature>
<accession>X1LGQ7</accession>
<comment type="caution">
    <text evidence="2">The sequence shown here is derived from an EMBL/GenBank/DDBJ whole genome shotgun (WGS) entry which is preliminary data.</text>
</comment>
<organism evidence="2">
    <name type="scientific">marine sediment metagenome</name>
    <dbReference type="NCBI Taxonomy" id="412755"/>
    <lineage>
        <taxon>unclassified sequences</taxon>
        <taxon>metagenomes</taxon>
        <taxon>ecological metagenomes</taxon>
    </lineage>
</organism>
<proteinExistence type="predicted"/>
<protein>
    <submittedName>
        <fullName evidence="2">Uncharacterized protein</fullName>
    </submittedName>
</protein>